<dbReference type="Proteomes" id="UP000198999">
    <property type="component" value="Unassembled WGS sequence"/>
</dbReference>
<dbReference type="STRING" id="419940.SAMN05421824_0019"/>
<keyword evidence="1" id="KW-0812">Transmembrane</keyword>
<reference evidence="2 3" key="1">
    <citation type="submission" date="2016-10" db="EMBL/GenBank/DDBJ databases">
        <authorList>
            <person name="de Groot N.N."/>
        </authorList>
    </citation>
    <scope>NUCLEOTIDE SEQUENCE [LARGE SCALE GENOMIC DNA]</scope>
    <source>
        <strain evidence="2 3">DSM 21035</strain>
    </source>
</reference>
<keyword evidence="1" id="KW-0472">Membrane</keyword>
<feature type="transmembrane region" description="Helical" evidence="1">
    <location>
        <begin position="6"/>
        <end position="23"/>
    </location>
</feature>
<gene>
    <name evidence="2" type="ORF">SAMN05421824_0019</name>
</gene>
<dbReference type="OrthoDB" id="1189680at2"/>
<evidence type="ECO:0000313" key="3">
    <source>
        <dbReference type="Proteomes" id="UP000198999"/>
    </source>
</evidence>
<dbReference type="RefSeq" id="WP_092573882.1">
    <property type="nucleotide sequence ID" value="NZ_FOFN01000001.1"/>
</dbReference>
<evidence type="ECO:0000256" key="1">
    <source>
        <dbReference type="SAM" id="Phobius"/>
    </source>
</evidence>
<proteinExistence type="predicted"/>
<protein>
    <submittedName>
        <fullName evidence="2">Uncharacterized protein</fullName>
    </submittedName>
</protein>
<dbReference type="EMBL" id="FOFN01000001">
    <property type="protein sequence ID" value="SEP67207.1"/>
    <property type="molecule type" value="Genomic_DNA"/>
</dbReference>
<evidence type="ECO:0000313" key="2">
    <source>
        <dbReference type="EMBL" id="SEP67207.1"/>
    </source>
</evidence>
<organism evidence="2 3">
    <name type="scientific">Hyunsoonleella jejuensis</name>
    <dbReference type="NCBI Taxonomy" id="419940"/>
    <lineage>
        <taxon>Bacteria</taxon>
        <taxon>Pseudomonadati</taxon>
        <taxon>Bacteroidota</taxon>
        <taxon>Flavobacteriia</taxon>
        <taxon>Flavobacteriales</taxon>
        <taxon>Flavobacteriaceae</taxon>
    </lineage>
</organism>
<feature type="transmembrane region" description="Helical" evidence="1">
    <location>
        <begin position="30"/>
        <end position="50"/>
    </location>
</feature>
<name>A0A1H8ZSE4_9FLAO</name>
<dbReference type="AlphaFoldDB" id="A0A1H8ZSE4"/>
<keyword evidence="1" id="KW-1133">Transmembrane helix</keyword>
<keyword evidence="3" id="KW-1185">Reference proteome</keyword>
<accession>A0A1H8ZSE4</accession>
<sequence length="198" mass="23030">MIIKILLLLLIVFAVFFLFKLLKRKNGAELFNFLTTTLATLLGVLIAVSLTNYQEKLKETEDTVKLMKSAKRTLDLNYEYAKGTIQYLESQYKDSLNSEVKINRELINNSLPYPDLFEQIILSENSSKNISEASLFNMYNVLVNLRRLSGKNIERRTYLRELERLKTIMQLEIDYQSGNLSYSALEKKIQTIVKKDLQ</sequence>